<accession>A0A655EHH7</accession>
<dbReference type="EMBL" id="CQPD01000042">
    <property type="protein sequence ID" value="CNU84761.1"/>
    <property type="molecule type" value="Genomic_DNA"/>
</dbReference>
<evidence type="ECO:0000313" key="1">
    <source>
        <dbReference type="EMBL" id="CNU84761.1"/>
    </source>
</evidence>
<dbReference type="Proteomes" id="UP000042394">
    <property type="component" value="Unassembled WGS sequence"/>
</dbReference>
<evidence type="ECO:0000313" key="4">
    <source>
        <dbReference type="Proteomes" id="UP000042394"/>
    </source>
</evidence>
<dbReference type="AlphaFoldDB" id="A0A655EHH7"/>
<dbReference type="EMBL" id="CQPA01000067">
    <property type="protein sequence ID" value="CNV19817.1"/>
    <property type="molecule type" value="Genomic_DNA"/>
</dbReference>
<protein>
    <submittedName>
        <fullName evidence="2">Uncharacterized protein</fullName>
    </submittedName>
</protein>
<evidence type="ECO:0000313" key="3">
    <source>
        <dbReference type="Proteomes" id="UP000041314"/>
    </source>
</evidence>
<dbReference type="Proteomes" id="UP000041314">
    <property type="component" value="Unassembled WGS sequence"/>
</dbReference>
<reference evidence="3 4" key="1">
    <citation type="submission" date="2015-03" db="EMBL/GenBank/DDBJ databases">
        <authorList>
            <consortium name="Pathogen Informatics"/>
        </authorList>
    </citation>
    <scope>NUCLEOTIDE SEQUENCE [LARGE SCALE GENOMIC DNA]</scope>
    <source>
        <strain evidence="2 3">A1104</strain>
        <strain evidence="1 4">D4891</strain>
    </source>
</reference>
<evidence type="ECO:0000313" key="2">
    <source>
        <dbReference type="EMBL" id="CNV19817.1"/>
    </source>
</evidence>
<name>A0A655EHH7_SALET</name>
<proteinExistence type="predicted"/>
<organism evidence="2 3">
    <name type="scientific">Salmonella enterica subsp. enterica serovar Bovismorbificans</name>
    <dbReference type="NCBI Taxonomy" id="58097"/>
    <lineage>
        <taxon>Bacteria</taxon>
        <taxon>Pseudomonadati</taxon>
        <taxon>Pseudomonadota</taxon>
        <taxon>Gammaproteobacteria</taxon>
        <taxon>Enterobacterales</taxon>
        <taxon>Enterobacteriaceae</taxon>
        <taxon>Salmonella</taxon>
    </lineage>
</organism>
<sequence>MRQDANTFHNLRGAVLHQTIVRRNVRFALCGIDNKRGDFIAAALQFNAGGKPCAAKPGNAILMNAFNERFTAVGAVIRPALAFNPAVLAVGINDDA</sequence>
<gene>
    <name evidence="2" type="ORF">ERS008198_04628</name>
    <name evidence="1" type="ORF">ERS008207_03627</name>
</gene>